<organism evidence="1 2">
    <name type="scientific">Hypholoma sublateritium (strain FD-334 SS-4)</name>
    <dbReference type="NCBI Taxonomy" id="945553"/>
    <lineage>
        <taxon>Eukaryota</taxon>
        <taxon>Fungi</taxon>
        <taxon>Dikarya</taxon>
        <taxon>Basidiomycota</taxon>
        <taxon>Agaricomycotina</taxon>
        <taxon>Agaricomycetes</taxon>
        <taxon>Agaricomycetidae</taxon>
        <taxon>Agaricales</taxon>
        <taxon>Agaricineae</taxon>
        <taxon>Strophariaceae</taxon>
        <taxon>Hypholoma</taxon>
    </lineage>
</organism>
<dbReference type="PANTHER" id="PTHR42085">
    <property type="entry name" value="F-BOX DOMAIN-CONTAINING PROTEIN"/>
    <property type="match status" value="1"/>
</dbReference>
<gene>
    <name evidence="1" type="ORF">HYPSUDRAFT_589441</name>
</gene>
<evidence type="ECO:0000313" key="2">
    <source>
        <dbReference type="Proteomes" id="UP000054270"/>
    </source>
</evidence>
<dbReference type="PANTHER" id="PTHR42085:SF2">
    <property type="entry name" value="F-BOX DOMAIN-CONTAINING PROTEIN"/>
    <property type="match status" value="1"/>
</dbReference>
<protein>
    <submittedName>
        <fullName evidence="1">Uncharacterized protein</fullName>
    </submittedName>
</protein>
<dbReference type="AlphaFoldDB" id="A0A0D2NWR5"/>
<dbReference type="Proteomes" id="UP000054270">
    <property type="component" value="Unassembled WGS sequence"/>
</dbReference>
<dbReference type="EMBL" id="KN817544">
    <property type="protein sequence ID" value="KJA23179.1"/>
    <property type="molecule type" value="Genomic_DNA"/>
</dbReference>
<name>A0A0D2NWR5_HYPSF</name>
<reference evidence="2" key="1">
    <citation type="submission" date="2014-04" db="EMBL/GenBank/DDBJ databases">
        <title>Evolutionary Origins and Diversification of the Mycorrhizal Mutualists.</title>
        <authorList>
            <consortium name="DOE Joint Genome Institute"/>
            <consortium name="Mycorrhizal Genomics Consortium"/>
            <person name="Kohler A."/>
            <person name="Kuo A."/>
            <person name="Nagy L.G."/>
            <person name="Floudas D."/>
            <person name="Copeland A."/>
            <person name="Barry K.W."/>
            <person name="Cichocki N."/>
            <person name="Veneault-Fourrey C."/>
            <person name="LaButti K."/>
            <person name="Lindquist E.A."/>
            <person name="Lipzen A."/>
            <person name="Lundell T."/>
            <person name="Morin E."/>
            <person name="Murat C."/>
            <person name="Riley R."/>
            <person name="Ohm R."/>
            <person name="Sun H."/>
            <person name="Tunlid A."/>
            <person name="Henrissat B."/>
            <person name="Grigoriev I.V."/>
            <person name="Hibbett D.S."/>
            <person name="Martin F."/>
        </authorList>
    </citation>
    <scope>NUCLEOTIDE SEQUENCE [LARGE SCALE GENOMIC DNA]</scope>
    <source>
        <strain evidence="2">FD-334 SS-4</strain>
    </source>
</reference>
<dbReference type="OrthoDB" id="288942at2759"/>
<sequence>MAYNEQSLISKLHGFANLNPQSSCPLFTRFPAEIRNHVFCLALLSYDDLTRPYPLTAHYRRPGYCYHQLICTALLQTCRRIYCETHDLPLAQNEHVFWCTRHPGPPVGRTPRTAATQNTQAASALRVGRFFRRLTPEQRRAVGTVHVFATVDWLEAQLPAMCRAPEVQARRIRVTIRHADWRWAPGARRDGLDVAPRCGCELGRVRGLERLEIDVEAQARYEDKLRATAEAMSRWRFHLPGARVLTTGGCVAARMQYESRLDHRLRYNPAVEVWSCRCVPGPDGARFKYVMVTLAWKAKYEVGSISLSRQLD</sequence>
<dbReference type="STRING" id="945553.A0A0D2NWR5"/>
<proteinExistence type="predicted"/>
<keyword evidence="2" id="KW-1185">Reference proteome</keyword>
<dbReference type="InterPro" id="IPR038883">
    <property type="entry name" value="AN11006-like"/>
</dbReference>
<accession>A0A0D2NWR5</accession>
<evidence type="ECO:0000313" key="1">
    <source>
        <dbReference type="EMBL" id="KJA23179.1"/>
    </source>
</evidence>